<evidence type="ECO:0000313" key="3">
    <source>
        <dbReference type="Proteomes" id="UP001549097"/>
    </source>
</evidence>
<keyword evidence="1" id="KW-0812">Transmembrane</keyword>
<keyword evidence="1" id="KW-0472">Membrane</keyword>
<organism evidence="2 3">
    <name type="scientific">Fictibacillus halophilus</name>
    <dbReference type="NCBI Taxonomy" id="1610490"/>
    <lineage>
        <taxon>Bacteria</taxon>
        <taxon>Bacillati</taxon>
        <taxon>Bacillota</taxon>
        <taxon>Bacilli</taxon>
        <taxon>Bacillales</taxon>
        <taxon>Fictibacillaceae</taxon>
        <taxon>Fictibacillus</taxon>
    </lineage>
</organism>
<dbReference type="RefSeq" id="WP_198768570.1">
    <property type="nucleotide sequence ID" value="NZ_JAEACF010000001.1"/>
</dbReference>
<protein>
    <submittedName>
        <fullName evidence="2">Membrane protein YesL</fullName>
    </submittedName>
</protein>
<gene>
    <name evidence="2" type="ORF">ABID52_000395</name>
</gene>
<feature type="transmembrane region" description="Helical" evidence="1">
    <location>
        <begin position="80"/>
        <end position="99"/>
    </location>
</feature>
<name>A0ABV2LE19_9BACL</name>
<feature type="transmembrane region" description="Helical" evidence="1">
    <location>
        <begin position="105"/>
        <end position="128"/>
    </location>
</feature>
<reference evidence="2 3" key="1">
    <citation type="submission" date="2024-06" db="EMBL/GenBank/DDBJ databases">
        <title>Genomic Encyclopedia of Type Strains, Phase IV (KMG-IV): sequencing the most valuable type-strain genomes for metagenomic binning, comparative biology and taxonomic classification.</title>
        <authorList>
            <person name="Goeker M."/>
        </authorList>
    </citation>
    <scope>NUCLEOTIDE SEQUENCE [LARGE SCALE GENOMIC DNA]</scope>
    <source>
        <strain evidence="2 3">DSM 100124</strain>
    </source>
</reference>
<dbReference type="EMBL" id="JBEPMP010000001">
    <property type="protein sequence ID" value="MET3726814.1"/>
    <property type="molecule type" value="Genomic_DNA"/>
</dbReference>
<proteinExistence type="predicted"/>
<keyword evidence="3" id="KW-1185">Reference proteome</keyword>
<accession>A0ABV2LE19</accession>
<sequence length="199" mass="22705">MLSRLMSYVYVFADWFVRLLVLNLLWVVLTVIGLGIFGWLPATLTVIYILKNWLYQKTQVRSIKSYGKVYMVHLKKSQGLNAAFLIFGLVAYMDFFFFVDQSPMIASIGLGFLMSVCLALLVLLLYVLPIYSEPDVGLRFALKLGLSIGMQQWGRTLLTCLGLMLLIGIYYVRIDILLCFGMSLTLLWVLKTTKMVQNT</sequence>
<dbReference type="Pfam" id="PF04854">
    <property type="entry name" value="DUF624"/>
    <property type="match status" value="1"/>
</dbReference>
<feature type="transmembrane region" description="Helical" evidence="1">
    <location>
        <begin position="170"/>
        <end position="190"/>
    </location>
</feature>
<feature type="transmembrane region" description="Helical" evidence="1">
    <location>
        <begin position="20"/>
        <end position="50"/>
    </location>
</feature>
<dbReference type="InterPro" id="IPR006938">
    <property type="entry name" value="DUF624"/>
</dbReference>
<keyword evidence="1" id="KW-1133">Transmembrane helix</keyword>
<evidence type="ECO:0000313" key="2">
    <source>
        <dbReference type="EMBL" id="MET3726814.1"/>
    </source>
</evidence>
<evidence type="ECO:0000256" key="1">
    <source>
        <dbReference type="SAM" id="Phobius"/>
    </source>
</evidence>
<comment type="caution">
    <text evidence="2">The sequence shown here is derived from an EMBL/GenBank/DDBJ whole genome shotgun (WGS) entry which is preliminary data.</text>
</comment>
<dbReference type="Proteomes" id="UP001549097">
    <property type="component" value="Unassembled WGS sequence"/>
</dbReference>